<reference evidence="7" key="1">
    <citation type="journal article" date="2020" name="Stud. Mycol.">
        <title>101 Dothideomycetes genomes: a test case for predicting lifestyles and emergence of pathogens.</title>
        <authorList>
            <person name="Haridas S."/>
            <person name="Albert R."/>
            <person name="Binder M."/>
            <person name="Bloem J."/>
            <person name="Labutti K."/>
            <person name="Salamov A."/>
            <person name="Andreopoulos B."/>
            <person name="Baker S."/>
            <person name="Barry K."/>
            <person name="Bills G."/>
            <person name="Bluhm B."/>
            <person name="Cannon C."/>
            <person name="Castanera R."/>
            <person name="Culley D."/>
            <person name="Daum C."/>
            <person name="Ezra D."/>
            <person name="Gonzalez J."/>
            <person name="Henrissat B."/>
            <person name="Kuo A."/>
            <person name="Liang C."/>
            <person name="Lipzen A."/>
            <person name="Lutzoni F."/>
            <person name="Magnuson J."/>
            <person name="Mondo S."/>
            <person name="Nolan M."/>
            <person name="Ohm R."/>
            <person name="Pangilinan J."/>
            <person name="Park H.-J."/>
            <person name="Ramirez L."/>
            <person name="Alfaro M."/>
            <person name="Sun H."/>
            <person name="Tritt A."/>
            <person name="Yoshinaga Y."/>
            <person name="Zwiers L.-H."/>
            <person name="Turgeon B."/>
            <person name="Goodwin S."/>
            <person name="Spatafora J."/>
            <person name="Crous P."/>
            <person name="Grigoriev I."/>
        </authorList>
    </citation>
    <scope>NUCLEOTIDE SEQUENCE</scope>
    <source>
        <strain evidence="7">CBS 133067</strain>
    </source>
</reference>
<dbReference type="OrthoDB" id="28455at2759"/>
<keyword evidence="3 5" id="KW-0690">Ribosome biogenesis</keyword>
<dbReference type="InterPro" id="IPR007023">
    <property type="entry name" value="Ribosom_reg"/>
</dbReference>
<keyword evidence="4 5" id="KW-0539">Nucleus</keyword>
<evidence type="ECO:0000313" key="7">
    <source>
        <dbReference type="EMBL" id="KAF2092783.1"/>
    </source>
</evidence>
<accession>A0A9P4I4F3</accession>
<name>A0A9P4I4F3_9PEZI</name>
<feature type="compositionally biased region" description="Basic and acidic residues" evidence="6">
    <location>
        <begin position="209"/>
        <end position="221"/>
    </location>
</feature>
<keyword evidence="8" id="KW-1185">Reference proteome</keyword>
<evidence type="ECO:0000256" key="2">
    <source>
        <dbReference type="ARBA" id="ARBA00010077"/>
    </source>
</evidence>
<evidence type="ECO:0000256" key="3">
    <source>
        <dbReference type="ARBA" id="ARBA00022517"/>
    </source>
</evidence>
<protein>
    <recommendedName>
        <fullName evidence="5">Ribosome biogenesis regulatory protein</fullName>
    </recommendedName>
</protein>
<dbReference type="GO" id="GO:0005634">
    <property type="term" value="C:nucleus"/>
    <property type="evidence" value="ECO:0007669"/>
    <property type="project" value="UniProtKB-SubCell"/>
</dbReference>
<evidence type="ECO:0000256" key="6">
    <source>
        <dbReference type="SAM" id="MobiDB-lite"/>
    </source>
</evidence>
<comment type="function">
    <text evidence="5">Involved in ribosomal large subunit assembly.</text>
</comment>
<dbReference type="AlphaFoldDB" id="A0A9P4I4F3"/>
<feature type="compositionally biased region" description="Basic and acidic residues" evidence="6">
    <location>
        <begin position="177"/>
        <end position="201"/>
    </location>
</feature>
<dbReference type="GO" id="GO:0042254">
    <property type="term" value="P:ribosome biogenesis"/>
    <property type="evidence" value="ECO:0007669"/>
    <property type="project" value="UniProtKB-KW"/>
</dbReference>
<evidence type="ECO:0000256" key="4">
    <source>
        <dbReference type="ARBA" id="ARBA00023242"/>
    </source>
</evidence>
<evidence type="ECO:0000256" key="5">
    <source>
        <dbReference type="RuleBase" id="RU364132"/>
    </source>
</evidence>
<gene>
    <name evidence="7" type="ORF">NA57DRAFT_81931</name>
</gene>
<dbReference type="Proteomes" id="UP000799772">
    <property type="component" value="Unassembled WGS sequence"/>
</dbReference>
<sequence>MAEMEIVDSPAAPEQNDMEVDAAETSGGVSLPASTSQRQPITVEKAIPYTFDLGHLLANDASPLPPNPSEELLTSTARDAAQSLINQLLTTCELNSTSDGIAIMLPTTSTPLPREKSVPAEKEPTKWERFAAKKGIKAKRNDERANKVYDEEKGEWVAKWGYKGKNKDGENNWLVEVDEKKERASGEAGDVRKENRQERKDRVKRNERRMRANEKRAGKAG</sequence>
<feature type="region of interest" description="Disordered" evidence="6">
    <location>
        <begin position="1"/>
        <end position="39"/>
    </location>
</feature>
<evidence type="ECO:0000256" key="1">
    <source>
        <dbReference type="ARBA" id="ARBA00004123"/>
    </source>
</evidence>
<comment type="similarity">
    <text evidence="2 5">Belongs to the RRS1 family.</text>
</comment>
<feature type="region of interest" description="Disordered" evidence="6">
    <location>
        <begin position="176"/>
        <end position="221"/>
    </location>
</feature>
<comment type="caution">
    <text evidence="7">The sequence shown here is derived from an EMBL/GenBank/DDBJ whole genome shotgun (WGS) entry which is preliminary data.</text>
</comment>
<proteinExistence type="inferred from homology"/>
<organism evidence="7 8">
    <name type="scientific">Rhizodiscina lignyota</name>
    <dbReference type="NCBI Taxonomy" id="1504668"/>
    <lineage>
        <taxon>Eukaryota</taxon>
        <taxon>Fungi</taxon>
        <taxon>Dikarya</taxon>
        <taxon>Ascomycota</taxon>
        <taxon>Pezizomycotina</taxon>
        <taxon>Dothideomycetes</taxon>
        <taxon>Pleosporomycetidae</taxon>
        <taxon>Aulographales</taxon>
        <taxon>Rhizodiscinaceae</taxon>
        <taxon>Rhizodiscina</taxon>
    </lineage>
</organism>
<comment type="subcellular location">
    <subcellularLocation>
        <location evidence="1 5">Nucleus</location>
    </subcellularLocation>
</comment>
<evidence type="ECO:0000313" key="8">
    <source>
        <dbReference type="Proteomes" id="UP000799772"/>
    </source>
</evidence>
<dbReference type="Pfam" id="PF04939">
    <property type="entry name" value="RRS1"/>
    <property type="match status" value="1"/>
</dbReference>
<dbReference type="EMBL" id="ML978142">
    <property type="protein sequence ID" value="KAF2092783.1"/>
    <property type="molecule type" value="Genomic_DNA"/>
</dbReference>